<dbReference type="InterPro" id="IPR036286">
    <property type="entry name" value="LexA/Signal_pep-like_sf"/>
</dbReference>
<sequence>MTAAVAGFADLIAHTVSAGRPARIPVTGSSMWPAIRPGSVVTVEPAAWSRIRPGDVVAYRHEDAVIVHRVIEMRGDHLVAAGDNKPLFDPPVAATALLGRVTGIPDPLPPAASAPAAAAEATVWVVGHPTPTAPPGVRLRQVAPTELAAALRSVSGTVAGLSAAAVRPLSALRTVSPGPLTVVIGIRFGHAGASRTGYDPGGLPLLPPEAVHLHVRAGSPLSEVAPEDAVRAVAETLGQREGAVR</sequence>
<keyword evidence="2" id="KW-0378">Hydrolase</keyword>
<dbReference type="Proteomes" id="UP000647017">
    <property type="component" value="Unassembled WGS sequence"/>
</dbReference>
<dbReference type="InterPro" id="IPR015927">
    <property type="entry name" value="Peptidase_S24_S26A/B/C"/>
</dbReference>
<dbReference type="SUPFAM" id="SSF51306">
    <property type="entry name" value="LexA/Signal peptidase"/>
    <property type="match status" value="1"/>
</dbReference>
<dbReference type="EC" id="3.4.21.89" evidence="6"/>
<gene>
    <name evidence="8" type="ORF">Van01_37040</name>
</gene>
<organism evidence="8 9">
    <name type="scientific">Micromonospora andamanensis</name>
    <dbReference type="NCBI Taxonomy" id="1287068"/>
    <lineage>
        <taxon>Bacteria</taxon>
        <taxon>Bacillati</taxon>
        <taxon>Actinomycetota</taxon>
        <taxon>Actinomycetes</taxon>
        <taxon>Micromonosporales</taxon>
        <taxon>Micromonosporaceae</taxon>
        <taxon>Micromonospora</taxon>
    </lineage>
</organism>
<dbReference type="Pfam" id="PF00717">
    <property type="entry name" value="Peptidase_S24"/>
    <property type="match status" value="1"/>
</dbReference>
<comment type="subcellular location">
    <subcellularLocation>
        <location evidence="1">Membrane</location>
    </subcellularLocation>
</comment>
<keyword evidence="9" id="KW-1185">Reference proteome</keyword>
<evidence type="ECO:0000313" key="8">
    <source>
        <dbReference type="EMBL" id="GIJ10490.1"/>
    </source>
</evidence>
<name>A0ABQ4HXZ0_9ACTN</name>
<reference evidence="8 9" key="1">
    <citation type="submission" date="2021-01" db="EMBL/GenBank/DDBJ databases">
        <title>Whole genome shotgun sequence of Verrucosispora andamanensis NBRC 109075.</title>
        <authorList>
            <person name="Komaki H."/>
            <person name="Tamura T."/>
        </authorList>
    </citation>
    <scope>NUCLEOTIDE SEQUENCE [LARGE SCALE GENOMIC DNA]</scope>
    <source>
        <strain evidence="8 9">NBRC 109075</strain>
    </source>
</reference>
<evidence type="ECO:0000256" key="6">
    <source>
        <dbReference type="NCBIfam" id="TIGR02228"/>
    </source>
</evidence>
<evidence type="ECO:0000256" key="2">
    <source>
        <dbReference type="ARBA" id="ARBA00022670"/>
    </source>
</evidence>
<evidence type="ECO:0000256" key="4">
    <source>
        <dbReference type="ARBA" id="ARBA00022989"/>
    </source>
</evidence>
<comment type="caution">
    <text evidence="8">The sequence shown here is derived from an EMBL/GenBank/DDBJ whole genome shotgun (WGS) entry which is preliminary data.</text>
</comment>
<dbReference type="CDD" id="cd06462">
    <property type="entry name" value="Peptidase_S24_S26"/>
    <property type="match status" value="1"/>
</dbReference>
<dbReference type="EMBL" id="BOOZ01000022">
    <property type="protein sequence ID" value="GIJ10490.1"/>
    <property type="molecule type" value="Genomic_DNA"/>
</dbReference>
<evidence type="ECO:0000256" key="5">
    <source>
        <dbReference type="ARBA" id="ARBA00023136"/>
    </source>
</evidence>
<keyword evidence="4" id="KW-1133">Transmembrane helix</keyword>
<dbReference type="InterPro" id="IPR001733">
    <property type="entry name" value="Peptidase_S26B"/>
</dbReference>
<evidence type="ECO:0000259" key="7">
    <source>
        <dbReference type="Pfam" id="PF00717"/>
    </source>
</evidence>
<dbReference type="Gene3D" id="2.10.109.10">
    <property type="entry name" value="Umud Fragment, subunit A"/>
    <property type="match status" value="1"/>
</dbReference>
<evidence type="ECO:0000256" key="1">
    <source>
        <dbReference type="ARBA" id="ARBA00004370"/>
    </source>
</evidence>
<dbReference type="RefSeq" id="WP_204008744.1">
    <property type="nucleotide sequence ID" value="NZ_BOOZ01000022.1"/>
</dbReference>
<evidence type="ECO:0000313" key="9">
    <source>
        <dbReference type="Proteomes" id="UP000647017"/>
    </source>
</evidence>
<keyword evidence="3" id="KW-0812">Transmembrane</keyword>
<proteinExistence type="predicted"/>
<dbReference type="NCBIfam" id="TIGR02228">
    <property type="entry name" value="sigpep_I_arch"/>
    <property type="match status" value="1"/>
</dbReference>
<accession>A0ABQ4HXZ0</accession>
<evidence type="ECO:0000256" key="3">
    <source>
        <dbReference type="ARBA" id="ARBA00022692"/>
    </source>
</evidence>
<keyword evidence="2" id="KW-0645">Protease</keyword>
<feature type="domain" description="Peptidase S24/S26A/S26B/S26C" evidence="7">
    <location>
        <begin position="25"/>
        <end position="86"/>
    </location>
</feature>
<keyword evidence="5" id="KW-0472">Membrane</keyword>
<protein>
    <recommendedName>
        <fullName evidence="6">Signal peptidase I</fullName>
        <ecNumber evidence="6">3.4.21.89</ecNumber>
    </recommendedName>
</protein>